<evidence type="ECO:0008006" key="5">
    <source>
        <dbReference type="Google" id="ProtNLM"/>
    </source>
</evidence>
<organism evidence="3 4">
    <name type="scientific">Limimaricola variabilis</name>
    <dbReference type="NCBI Taxonomy" id="1492771"/>
    <lineage>
        <taxon>Bacteria</taxon>
        <taxon>Pseudomonadati</taxon>
        <taxon>Pseudomonadota</taxon>
        <taxon>Alphaproteobacteria</taxon>
        <taxon>Rhodobacterales</taxon>
        <taxon>Paracoccaceae</taxon>
        <taxon>Limimaricola</taxon>
    </lineage>
</organism>
<dbReference type="Proteomes" id="UP000576152">
    <property type="component" value="Unassembled WGS sequence"/>
</dbReference>
<feature type="region of interest" description="Disordered" evidence="1">
    <location>
        <begin position="133"/>
        <end position="216"/>
    </location>
</feature>
<sequence length="216" mass="22652">MNIPAIWGLAALAAGAASATPYDGTYRVSGDADCSAIGEDGGALRITDGLFEGVDSQCQMTNPVDVVDMDATLYTMTCSAGDTSWTERALLMTAAEDGGLIMLWNGYAFRYERCEPGEEDGDEPGFTEIEAGDAEAETGLPPPRIILPRVILPEETAPDDKEETSASEEVEEESAEEAATEPDEATDDEDVPDTDAEEGAADAAPEDGDGSDEEPG</sequence>
<keyword evidence="2" id="KW-0732">Signal</keyword>
<feature type="signal peptide" evidence="2">
    <location>
        <begin position="1"/>
        <end position="19"/>
    </location>
</feature>
<gene>
    <name evidence="3" type="ORF">FHS00_001083</name>
</gene>
<dbReference type="EMBL" id="JACIBX010000002">
    <property type="protein sequence ID" value="MBB3711521.1"/>
    <property type="molecule type" value="Genomic_DNA"/>
</dbReference>
<evidence type="ECO:0000313" key="3">
    <source>
        <dbReference type="EMBL" id="MBB3711521.1"/>
    </source>
</evidence>
<evidence type="ECO:0000313" key="4">
    <source>
        <dbReference type="Proteomes" id="UP000576152"/>
    </source>
</evidence>
<name>A0ABR6HM69_9RHOB</name>
<reference evidence="3 4" key="1">
    <citation type="submission" date="2020-08" db="EMBL/GenBank/DDBJ databases">
        <title>Genomic Encyclopedia of Type Strains, Phase III (KMG-III): the genomes of soil and plant-associated and newly described type strains.</title>
        <authorList>
            <person name="Whitman W."/>
        </authorList>
    </citation>
    <scope>NUCLEOTIDE SEQUENCE [LARGE SCALE GENOMIC DNA]</scope>
    <source>
        <strain evidence="3 4">CECT 8572</strain>
    </source>
</reference>
<dbReference type="RefSeq" id="WP_183470574.1">
    <property type="nucleotide sequence ID" value="NZ_JACIBX010000002.1"/>
</dbReference>
<feature type="chain" id="PRO_5046735694" description="DUF3617 family protein" evidence="2">
    <location>
        <begin position="20"/>
        <end position="216"/>
    </location>
</feature>
<evidence type="ECO:0000256" key="2">
    <source>
        <dbReference type="SAM" id="SignalP"/>
    </source>
</evidence>
<protein>
    <recommendedName>
        <fullName evidence="5">DUF3617 family protein</fullName>
    </recommendedName>
</protein>
<comment type="caution">
    <text evidence="3">The sequence shown here is derived from an EMBL/GenBank/DDBJ whole genome shotgun (WGS) entry which is preliminary data.</text>
</comment>
<keyword evidence="4" id="KW-1185">Reference proteome</keyword>
<feature type="compositionally biased region" description="Acidic residues" evidence="1">
    <location>
        <begin position="156"/>
        <end position="216"/>
    </location>
</feature>
<accession>A0ABR6HM69</accession>
<evidence type="ECO:0000256" key="1">
    <source>
        <dbReference type="SAM" id="MobiDB-lite"/>
    </source>
</evidence>
<proteinExistence type="predicted"/>